<dbReference type="Gene3D" id="2.60.40.10">
    <property type="entry name" value="Immunoglobulins"/>
    <property type="match status" value="2"/>
</dbReference>
<accession>A0A5N5PIP1</accession>
<keyword evidence="5" id="KW-1133">Transmembrane helix</keyword>
<protein>
    <recommendedName>
        <fullName evidence="8">Ig-like domain-containing protein</fullName>
    </recommendedName>
</protein>
<evidence type="ECO:0000256" key="1">
    <source>
        <dbReference type="ARBA" id="ARBA00004370"/>
    </source>
</evidence>
<comment type="subcellular location">
    <subcellularLocation>
        <location evidence="1">Membrane</location>
    </subcellularLocation>
</comment>
<dbReference type="PANTHER" id="PTHR12080:SF59">
    <property type="entry name" value="HEPATIC AND GLIAL CELL ADHESION MOLECULE"/>
    <property type="match status" value="1"/>
</dbReference>
<feature type="transmembrane region" description="Helical" evidence="5">
    <location>
        <begin position="6"/>
        <end position="29"/>
    </location>
</feature>
<evidence type="ECO:0000256" key="5">
    <source>
        <dbReference type="SAM" id="Phobius"/>
    </source>
</evidence>
<dbReference type="SUPFAM" id="SSF48726">
    <property type="entry name" value="Immunoglobulin"/>
    <property type="match status" value="1"/>
</dbReference>
<dbReference type="Proteomes" id="UP000327468">
    <property type="component" value="Chromosome 4"/>
</dbReference>
<keyword evidence="7" id="KW-1185">Reference proteome</keyword>
<evidence type="ECO:0000256" key="2">
    <source>
        <dbReference type="ARBA" id="ARBA00022729"/>
    </source>
</evidence>
<proteinExistence type="predicted"/>
<sequence length="236" mass="25764">MQDYHGYHVSWISGTLMFGILQGVCVVMADQKTVMLHRATGSSLDFQPEYPNGTVSFAEWKFNEEHFADYTSNRNYSFPASQFSGRLKGNHDKVGVTVQKLQPQDSGVFSVVADGPRGQVPTQIFKVYIEDPITAVQIEKNQTWKVATNSCNVDVKCAALGAESVSYLWSGYKTASGAQLQFSLSPAEGAVTLNCTAANNVSSSSAAETLSCSIEQPKTGTISNELFYLSTIHHRL</sequence>
<evidence type="ECO:0008006" key="8">
    <source>
        <dbReference type="Google" id="ProtNLM"/>
    </source>
</evidence>
<dbReference type="InterPro" id="IPR013783">
    <property type="entry name" value="Ig-like_fold"/>
</dbReference>
<evidence type="ECO:0000313" key="7">
    <source>
        <dbReference type="Proteomes" id="UP000327468"/>
    </source>
</evidence>
<keyword evidence="4" id="KW-0325">Glycoprotein</keyword>
<dbReference type="InterPro" id="IPR015631">
    <property type="entry name" value="CD2/SLAM_rcpt"/>
</dbReference>
<gene>
    <name evidence="6" type="ORF">PHYPO_G00190600</name>
</gene>
<keyword evidence="2" id="KW-0732">Signal</keyword>
<evidence type="ECO:0000313" key="6">
    <source>
        <dbReference type="EMBL" id="KAB5579078.1"/>
    </source>
</evidence>
<keyword evidence="5" id="KW-0812">Transmembrane</keyword>
<name>A0A5N5PIP1_PANHP</name>
<evidence type="ECO:0000256" key="4">
    <source>
        <dbReference type="ARBA" id="ARBA00023180"/>
    </source>
</evidence>
<dbReference type="PANTHER" id="PTHR12080">
    <property type="entry name" value="SIGNALING LYMPHOCYTIC ACTIVATION MOLECULE"/>
    <property type="match status" value="1"/>
</dbReference>
<dbReference type="InterPro" id="IPR036179">
    <property type="entry name" value="Ig-like_dom_sf"/>
</dbReference>
<organism evidence="6 7">
    <name type="scientific">Pangasianodon hypophthalmus</name>
    <name type="common">Striped catfish</name>
    <name type="synonym">Helicophagus hypophthalmus</name>
    <dbReference type="NCBI Taxonomy" id="310915"/>
    <lineage>
        <taxon>Eukaryota</taxon>
        <taxon>Metazoa</taxon>
        <taxon>Chordata</taxon>
        <taxon>Craniata</taxon>
        <taxon>Vertebrata</taxon>
        <taxon>Euteleostomi</taxon>
        <taxon>Actinopterygii</taxon>
        <taxon>Neopterygii</taxon>
        <taxon>Teleostei</taxon>
        <taxon>Ostariophysi</taxon>
        <taxon>Siluriformes</taxon>
        <taxon>Pangasiidae</taxon>
        <taxon>Pangasianodon</taxon>
    </lineage>
</organism>
<comment type="caution">
    <text evidence="6">The sequence shown here is derived from an EMBL/GenBank/DDBJ whole genome shotgun (WGS) entry which is preliminary data.</text>
</comment>
<reference evidence="6 7" key="1">
    <citation type="submission" date="2019-06" db="EMBL/GenBank/DDBJ databases">
        <title>A chromosome-scale genome assembly of the striped catfish, Pangasianodon hypophthalmus.</title>
        <authorList>
            <person name="Wen M."/>
            <person name="Zahm M."/>
            <person name="Roques C."/>
            <person name="Cabau C."/>
            <person name="Klopp C."/>
            <person name="Donnadieu C."/>
            <person name="Jouanno E."/>
            <person name="Avarre J.-C."/>
            <person name="Campet M."/>
            <person name="Ha T.T.T."/>
            <person name="Dugue R."/>
            <person name="Lampietro C."/>
            <person name="Louis A."/>
            <person name="Herpin A."/>
            <person name="Echchiki A."/>
            <person name="Berthelot C."/>
            <person name="Parey E."/>
            <person name="Roest-Crollius H."/>
            <person name="Braasch I."/>
            <person name="Postlethwait J."/>
            <person name="Bobe J."/>
            <person name="Montfort J."/>
            <person name="Bouchez O."/>
            <person name="Begum T."/>
            <person name="Schartl M."/>
            <person name="Guiguen Y."/>
        </authorList>
    </citation>
    <scope>NUCLEOTIDE SEQUENCE [LARGE SCALE GENOMIC DNA]</scope>
    <source>
        <strain evidence="6 7">Indonesia</strain>
        <tissue evidence="6">Blood</tissue>
    </source>
</reference>
<dbReference type="AlphaFoldDB" id="A0A5N5PIP1"/>
<evidence type="ECO:0000256" key="3">
    <source>
        <dbReference type="ARBA" id="ARBA00023136"/>
    </source>
</evidence>
<dbReference type="EMBL" id="VFJC01000005">
    <property type="protein sequence ID" value="KAB5579078.1"/>
    <property type="molecule type" value="Genomic_DNA"/>
</dbReference>
<dbReference type="GO" id="GO:0005911">
    <property type="term" value="C:cell-cell junction"/>
    <property type="evidence" value="ECO:0007669"/>
    <property type="project" value="TreeGrafter"/>
</dbReference>
<keyword evidence="3 5" id="KW-0472">Membrane</keyword>
<dbReference type="GO" id="GO:0016020">
    <property type="term" value="C:membrane"/>
    <property type="evidence" value="ECO:0007669"/>
    <property type="project" value="UniProtKB-SubCell"/>
</dbReference>